<accession>A0A2H1VYM2</accession>
<dbReference type="EMBL" id="ODYU01004944">
    <property type="protein sequence ID" value="SOQ45334.1"/>
    <property type="molecule type" value="Genomic_DNA"/>
</dbReference>
<reference evidence="1" key="1">
    <citation type="submission" date="2016-07" db="EMBL/GenBank/DDBJ databases">
        <authorList>
            <person name="Bretaudeau A."/>
        </authorList>
    </citation>
    <scope>NUCLEOTIDE SEQUENCE</scope>
    <source>
        <strain evidence="1">Rice</strain>
        <tissue evidence="1">Whole body</tissue>
    </source>
</reference>
<sequence length="136" mass="15312">MSSPALGEAGGSVSLLLTKNHPVPTPTFEPEPDLKIKKWSIDQTSSKVKQFYSILKADLYRERKKEKAFIRRTRMRAKAPDISLKLENGWTDLANFGLELFVQVQGRSKRISDSVSLLPSVSSLKTNENILFSMND</sequence>
<name>A0A2H1VYM2_SPOFR</name>
<evidence type="ECO:0000313" key="1">
    <source>
        <dbReference type="EMBL" id="SOQ45334.1"/>
    </source>
</evidence>
<dbReference type="AlphaFoldDB" id="A0A2H1VYM2"/>
<gene>
    <name evidence="1" type="ORF">SFRICE_035134</name>
</gene>
<proteinExistence type="predicted"/>
<protein>
    <submittedName>
        <fullName evidence="1">SFRICE_035134</fullName>
    </submittedName>
</protein>
<organism evidence="1">
    <name type="scientific">Spodoptera frugiperda</name>
    <name type="common">Fall armyworm</name>
    <dbReference type="NCBI Taxonomy" id="7108"/>
    <lineage>
        <taxon>Eukaryota</taxon>
        <taxon>Metazoa</taxon>
        <taxon>Ecdysozoa</taxon>
        <taxon>Arthropoda</taxon>
        <taxon>Hexapoda</taxon>
        <taxon>Insecta</taxon>
        <taxon>Pterygota</taxon>
        <taxon>Neoptera</taxon>
        <taxon>Endopterygota</taxon>
        <taxon>Lepidoptera</taxon>
        <taxon>Glossata</taxon>
        <taxon>Ditrysia</taxon>
        <taxon>Noctuoidea</taxon>
        <taxon>Noctuidae</taxon>
        <taxon>Amphipyrinae</taxon>
        <taxon>Spodoptera</taxon>
    </lineage>
</organism>